<protein>
    <submittedName>
        <fullName evidence="2">Uncharacterized protein</fullName>
    </submittedName>
</protein>
<evidence type="ECO:0000256" key="1">
    <source>
        <dbReference type="SAM" id="SignalP"/>
    </source>
</evidence>
<dbReference type="PANTHER" id="PTHR16214">
    <property type="entry name" value="TRANSMEMBRANE PROTEIN 260"/>
    <property type="match status" value="1"/>
</dbReference>
<keyword evidence="1" id="KW-0732">Signal</keyword>
<dbReference type="InterPro" id="IPR052724">
    <property type="entry name" value="GT117_domain-containing"/>
</dbReference>
<accession>A0A1K1NVS1</accession>
<evidence type="ECO:0000313" key="3">
    <source>
        <dbReference type="Proteomes" id="UP000183257"/>
    </source>
</evidence>
<dbReference type="OrthoDB" id="9807602at2"/>
<evidence type="ECO:0000313" key="2">
    <source>
        <dbReference type="EMBL" id="SFW39399.1"/>
    </source>
</evidence>
<feature type="chain" id="PRO_5012566282" evidence="1">
    <location>
        <begin position="21"/>
        <end position="641"/>
    </location>
</feature>
<name>A0A1K1NVS1_9FLAO</name>
<dbReference type="STRING" id="76595.SAMN05660313_01407"/>
<dbReference type="RefSeq" id="WP_072303089.1">
    <property type="nucleotide sequence ID" value="NZ_FPIY01000002.1"/>
</dbReference>
<keyword evidence="3" id="KW-1185">Reference proteome</keyword>
<dbReference type="EMBL" id="FPIY01000002">
    <property type="protein sequence ID" value="SFW39399.1"/>
    <property type="molecule type" value="Genomic_DNA"/>
</dbReference>
<organism evidence="2 3">
    <name type="scientific">Cellulophaga fucicola</name>
    <dbReference type="NCBI Taxonomy" id="76595"/>
    <lineage>
        <taxon>Bacteria</taxon>
        <taxon>Pseudomonadati</taxon>
        <taxon>Bacteroidota</taxon>
        <taxon>Flavobacteriia</taxon>
        <taxon>Flavobacteriales</taxon>
        <taxon>Flavobacteriaceae</taxon>
        <taxon>Cellulophaga</taxon>
    </lineage>
</organism>
<dbReference type="Proteomes" id="UP000183257">
    <property type="component" value="Unassembled WGS sequence"/>
</dbReference>
<sequence>MIKKSILLLCFIFCVNCKSAQHKFPSFDDVVTTFFTSYDLRKEQGTDDIRFVKKQEGYYIQEYNYDTNDYKKTVLFWSASKNTYQELNFPKGKGLNAEYANYHLTYHNKERFNVLPYYGYVGWTKDVIAFLEQKSNLKDIEYYALGRAYSASASHLLNNSYEFGDPKDQFNFLESGKNQFTKEQLKTYINYEEKAIENYNILCQKNPDYPTVVGNICNKLDNEYVSTYLNLSIYQNQAEALAFLPEDLYTDFVMDYAKNYLNSLEPNAILFTTGDNDTFPFMYAQAKLKHRQDVAIVNTSLLNQNSYVNHLRDDMVLASSPIKFALKPDAYAKENLSYIVLGSNKNDDKYLDLKSTLQLINEKDSSVVYKAAKENAKLSTNKIAIAINQDTLKLTYKTNYIVKGELLALDIIASNIKTRPVYCTFNELPVVFNYLEKSGFAYKIAASPKNKIENDRYLAGIDADKTYSVLVDKFQYHKNTKNSSKTELSVLISYASSYETLINHYKKAGEIKECKEVLDAFTNFYPKDLYADISFMIASMAKNAYAIKDFKNGDLMVENLIENLERIKRNNKESTTTTKAAALKKLIFGDEVNDKLSENKLEFYSYVITDISNIEEVNTNLTSRLYTLKKYFMEQLRNFEE</sequence>
<feature type="signal peptide" evidence="1">
    <location>
        <begin position="1"/>
        <end position="20"/>
    </location>
</feature>
<proteinExistence type="predicted"/>
<gene>
    <name evidence="2" type="ORF">SAMN05660313_01407</name>
</gene>
<dbReference type="AlphaFoldDB" id="A0A1K1NVS1"/>
<reference evidence="3" key="1">
    <citation type="submission" date="2016-11" db="EMBL/GenBank/DDBJ databases">
        <authorList>
            <person name="Varghese N."/>
            <person name="Submissions S."/>
        </authorList>
    </citation>
    <scope>NUCLEOTIDE SEQUENCE [LARGE SCALE GENOMIC DNA]</scope>
    <source>
        <strain evidence="3">DSM 24786</strain>
    </source>
</reference>
<dbReference type="PANTHER" id="PTHR16214:SF3">
    <property type="entry name" value="TRANSMEMBRANE PROTEIN 260"/>
    <property type="match status" value="1"/>
</dbReference>